<dbReference type="EMBL" id="JAIXNE010000001">
    <property type="protein sequence ID" value="MCA6074025.1"/>
    <property type="molecule type" value="Genomic_DNA"/>
</dbReference>
<dbReference type="InterPro" id="IPR027961">
    <property type="entry name" value="DUF4442"/>
</dbReference>
<organism evidence="1 2">
    <name type="scientific">Fulvivirga sedimenti</name>
    <dbReference type="NCBI Taxonomy" id="2879465"/>
    <lineage>
        <taxon>Bacteria</taxon>
        <taxon>Pseudomonadati</taxon>
        <taxon>Bacteroidota</taxon>
        <taxon>Cytophagia</taxon>
        <taxon>Cytophagales</taxon>
        <taxon>Fulvivirgaceae</taxon>
        <taxon>Fulvivirga</taxon>
    </lineage>
</organism>
<dbReference type="Proteomes" id="UP001139409">
    <property type="component" value="Unassembled WGS sequence"/>
</dbReference>
<sequence>MNTATLVKKAQESGFYRWLLNRGLDRMIPFNKPHGFQVVSIADDMIKTRLPYKKRNFNHIRGLHACALATLSEFTTGFLLVSRLDPKKYRIILKTLQMDYHYQGKTDAWGEFRISDDWLKKSIFDPLQTEDAVVVICEVKIYDADNNHLTTGKVHWQVKSWEKVRTKVG</sequence>
<dbReference type="Gene3D" id="3.10.129.10">
    <property type="entry name" value="Hotdog Thioesterase"/>
    <property type="match status" value="1"/>
</dbReference>
<dbReference type="InterPro" id="IPR029069">
    <property type="entry name" value="HotDog_dom_sf"/>
</dbReference>
<dbReference type="RefSeq" id="WP_225697130.1">
    <property type="nucleotide sequence ID" value="NZ_JAIXNE010000001.1"/>
</dbReference>
<dbReference type="Pfam" id="PF14539">
    <property type="entry name" value="DUF4442"/>
    <property type="match status" value="1"/>
</dbReference>
<name>A0A9X1HL67_9BACT</name>
<evidence type="ECO:0000313" key="1">
    <source>
        <dbReference type="EMBL" id="MCA6074025.1"/>
    </source>
</evidence>
<reference evidence="1" key="1">
    <citation type="submission" date="2021-09" db="EMBL/GenBank/DDBJ databases">
        <title>Fulvivirga sp. isolated from coastal sediment.</title>
        <authorList>
            <person name="Yu H."/>
        </authorList>
    </citation>
    <scope>NUCLEOTIDE SEQUENCE</scope>
    <source>
        <strain evidence="1">1062</strain>
    </source>
</reference>
<protein>
    <submittedName>
        <fullName evidence="1">DUF4442 domain-containing protein</fullName>
    </submittedName>
</protein>
<comment type="caution">
    <text evidence="1">The sequence shown here is derived from an EMBL/GenBank/DDBJ whole genome shotgun (WGS) entry which is preliminary data.</text>
</comment>
<dbReference type="AlphaFoldDB" id="A0A9X1HL67"/>
<proteinExistence type="predicted"/>
<gene>
    <name evidence="1" type="ORF">LDX50_04050</name>
</gene>
<evidence type="ECO:0000313" key="2">
    <source>
        <dbReference type="Proteomes" id="UP001139409"/>
    </source>
</evidence>
<dbReference type="SUPFAM" id="SSF54637">
    <property type="entry name" value="Thioesterase/thiol ester dehydrase-isomerase"/>
    <property type="match status" value="1"/>
</dbReference>
<keyword evidence="2" id="KW-1185">Reference proteome</keyword>
<dbReference type="CDD" id="cd03443">
    <property type="entry name" value="PaaI_thioesterase"/>
    <property type="match status" value="1"/>
</dbReference>
<accession>A0A9X1HL67</accession>